<dbReference type="HOGENOM" id="CLU_1244879_0_0_12"/>
<evidence type="ECO:0000313" key="2">
    <source>
        <dbReference type="Proteomes" id="UP000006546"/>
    </source>
</evidence>
<protein>
    <recommendedName>
        <fullName evidence="3">Lipoprotein</fullName>
    </recommendedName>
</protein>
<keyword evidence="2" id="KW-1185">Reference proteome</keyword>
<evidence type="ECO:0000313" key="1">
    <source>
        <dbReference type="EMBL" id="AEE17966.1"/>
    </source>
</evidence>
<gene>
    <name evidence="1" type="ordered locus">Trebr_2562</name>
</gene>
<dbReference type="PROSITE" id="PS51257">
    <property type="entry name" value="PROKAR_LIPOPROTEIN"/>
    <property type="match status" value="1"/>
</dbReference>
<proteinExistence type="predicted"/>
<organism evidence="1 2">
    <name type="scientific">Treponema brennaborense (strain DSM 12168 / CIP 105900 / DD5/3)</name>
    <dbReference type="NCBI Taxonomy" id="906968"/>
    <lineage>
        <taxon>Bacteria</taxon>
        <taxon>Pseudomonadati</taxon>
        <taxon>Spirochaetota</taxon>
        <taxon>Spirochaetia</taxon>
        <taxon>Spirochaetales</taxon>
        <taxon>Treponemataceae</taxon>
        <taxon>Treponema</taxon>
    </lineage>
</organism>
<dbReference type="Proteomes" id="UP000006546">
    <property type="component" value="Chromosome"/>
</dbReference>
<evidence type="ECO:0008006" key="3">
    <source>
        <dbReference type="Google" id="ProtNLM"/>
    </source>
</evidence>
<dbReference type="EMBL" id="CP002696">
    <property type="protein sequence ID" value="AEE17966.1"/>
    <property type="molecule type" value="Genomic_DNA"/>
</dbReference>
<dbReference type="KEGG" id="tbe:Trebr_2562"/>
<reference evidence="2" key="1">
    <citation type="submission" date="2011-04" db="EMBL/GenBank/DDBJ databases">
        <title>The complete genome of Treponema brennaborense DSM 12168.</title>
        <authorList>
            <person name="Lucas S."/>
            <person name="Han J."/>
            <person name="Lapidus A."/>
            <person name="Bruce D."/>
            <person name="Goodwin L."/>
            <person name="Pitluck S."/>
            <person name="Peters L."/>
            <person name="Kyrpides N."/>
            <person name="Mavromatis K."/>
            <person name="Ivanova N."/>
            <person name="Mikhailova N."/>
            <person name="Pagani I."/>
            <person name="Teshima H."/>
            <person name="Detter J.C."/>
            <person name="Tapia R."/>
            <person name="Han C."/>
            <person name="Land M."/>
            <person name="Hauser L."/>
            <person name="Markowitz V."/>
            <person name="Cheng J.-F."/>
            <person name="Hugenholtz P."/>
            <person name="Woyke T."/>
            <person name="Wu D."/>
            <person name="Gronow S."/>
            <person name="Wellnitz S."/>
            <person name="Brambilla E."/>
            <person name="Klenk H.-P."/>
            <person name="Eisen J.A."/>
        </authorList>
    </citation>
    <scope>NUCLEOTIDE SEQUENCE [LARGE SCALE GENOMIC DNA]</scope>
    <source>
        <strain evidence="2">DSM 12168 / CIP 105900 / DD5/3</strain>
    </source>
</reference>
<dbReference type="STRING" id="906968.Trebr_2562"/>
<accession>F4LNY9</accession>
<sequence length="222" mass="25501">MQERITNKRKQVVFLLVLCLSLFFGCTKKQEAVKEPEINPEDYLKVSFTEIVDNYFFKDDIDGLQQCIGKIVTFEEMSNLYKKYGSRGYFISYDSMNFPYLISITPRINITAAKTMIYTTSRINKPDGNNDTKIIDIVHMEGAVGNSFSNFELRKDHPDGGFFTVKNYIGVVERKANTGKFPIPLGKKIIPDWIVSVNEEGKIIITKPVDDTMFFYIPDEPE</sequence>
<name>F4LNY9_TREBD</name>
<dbReference type="AlphaFoldDB" id="F4LNY9"/>